<evidence type="ECO:0000313" key="2">
    <source>
        <dbReference type="EMBL" id="KAG2645531.1"/>
    </source>
</evidence>
<dbReference type="SUPFAM" id="SSF53756">
    <property type="entry name" value="UDP-Glycosyltransferase/glycogen phosphorylase"/>
    <property type="match status" value="1"/>
</dbReference>
<name>A0A8T0W7Z9_PANVG</name>
<evidence type="ECO:0000256" key="1">
    <source>
        <dbReference type="SAM" id="MobiDB-lite"/>
    </source>
</evidence>
<dbReference type="InterPro" id="IPR050481">
    <property type="entry name" value="UDP-glycosyltransf_plant"/>
</dbReference>
<proteinExistence type="predicted"/>
<dbReference type="Gene3D" id="3.40.50.2000">
    <property type="entry name" value="Glycogen Phosphorylase B"/>
    <property type="match status" value="1"/>
</dbReference>
<dbReference type="Proteomes" id="UP000823388">
    <property type="component" value="Chromosome 2K"/>
</dbReference>
<sequence>MAPWPLYAEQHLNAFELVSVMGVAVSMEVDRKRGNFVEAAELERAVRSLMGGGSEEGRKARDKATEAKAGKPWRTAGRRTCR</sequence>
<feature type="region of interest" description="Disordered" evidence="1">
    <location>
        <begin position="50"/>
        <end position="82"/>
    </location>
</feature>
<organism evidence="2 3">
    <name type="scientific">Panicum virgatum</name>
    <name type="common">Blackwell switchgrass</name>
    <dbReference type="NCBI Taxonomy" id="38727"/>
    <lineage>
        <taxon>Eukaryota</taxon>
        <taxon>Viridiplantae</taxon>
        <taxon>Streptophyta</taxon>
        <taxon>Embryophyta</taxon>
        <taxon>Tracheophyta</taxon>
        <taxon>Spermatophyta</taxon>
        <taxon>Magnoliopsida</taxon>
        <taxon>Liliopsida</taxon>
        <taxon>Poales</taxon>
        <taxon>Poaceae</taxon>
        <taxon>PACMAD clade</taxon>
        <taxon>Panicoideae</taxon>
        <taxon>Panicodae</taxon>
        <taxon>Paniceae</taxon>
        <taxon>Panicinae</taxon>
        <taxon>Panicum</taxon>
        <taxon>Panicum sect. Hiantes</taxon>
    </lineage>
</organism>
<dbReference type="GO" id="GO:0035251">
    <property type="term" value="F:UDP-glucosyltransferase activity"/>
    <property type="evidence" value="ECO:0007669"/>
    <property type="project" value="InterPro"/>
</dbReference>
<accession>A0A8T0W7Z9</accession>
<dbReference type="PANTHER" id="PTHR48048:SF2">
    <property type="entry name" value="GLYCOSYLTRANSFERASE"/>
    <property type="match status" value="1"/>
</dbReference>
<evidence type="ECO:0000313" key="3">
    <source>
        <dbReference type="Proteomes" id="UP000823388"/>
    </source>
</evidence>
<gene>
    <name evidence="2" type="ORF">PVAP13_2KG429505</name>
</gene>
<keyword evidence="3" id="KW-1185">Reference proteome</keyword>
<dbReference type="PANTHER" id="PTHR48048">
    <property type="entry name" value="GLYCOSYLTRANSFERASE"/>
    <property type="match status" value="1"/>
</dbReference>
<dbReference type="EMBL" id="CM029039">
    <property type="protein sequence ID" value="KAG2645531.1"/>
    <property type="molecule type" value="Genomic_DNA"/>
</dbReference>
<reference evidence="2" key="1">
    <citation type="submission" date="2020-05" db="EMBL/GenBank/DDBJ databases">
        <title>WGS assembly of Panicum virgatum.</title>
        <authorList>
            <person name="Lovell J.T."/>
            <person name="Jenkins J."/>
            <person name="Shu S."/>
            <person name="Juenger T.E."/>
            <person name="Schmutz J."/>
        </authorList>
    </citation>
    <scope>NUCLEOTIDE SEQUENCE</scope>
    <source>
        <strain evidence="2">AP13</strain>
    </source>
</reference>
<comment type="caution">
    <text evidence="2">The sequence shown here is derived from an EMBL/GenBank/DDBJ whole genome shotgun (WGS) entry which is preliminary data.</text>
</comment>
<protein>
    <submittedName>
        <fullName evidence="2">Uncharacterized protein</fullName>
    </submittedName>
</protein>
<feature type="compositionally biased region" description="Basic and acidic residues" evidence="1">
    <location>
        <begin position="55"/>
        <end position="69"/>
    </location>
</feature>
<dbReference type="AlphaFoldDB" id="A0A8T0W7Z9"/>